<dbReference type="EMBL" id="JBHUEJ010000027">
    <property type="protein sequence ID" value="MFD1711496.1"/>
    <property type="molecule type" value="Genomic_DNA"/>
</dbReference>
<keyword evidence="1 3" id="KW-0378">Hydrolase</keyword>
<dbReference type="Pfam" id="PF00561">
    <property type="entry name" value="Abhydrolase_1"/>
    <property type="match status" value="1"/>
</dbReference>
<sequence>MPALPTFSMLGHGPTVLMLHGSGGGFRAFAPQVEALASLGFRGVAWNMPGYGLSTPVEPYSFMALAASCVHLIEVLMAESPRQSVALVGHGMGGMLAQEVAVRRPDLVRQLVLVATAPAVLPGDAYDQHIAQGLRWLDEGKSMDAIADTLLPRLVSPGALPEGVQLATFCQAQGHAAIWRRALEAMRGFDRRSALAQIAAPTLLVAGEHDRVAPPATLAAMAHALPGARSVTLPGAGHLPHLEQPDAFDELLIDFLRTARARPLH</sequence>
<dbReference type="PANTHER" id="PTHR43798:SF31">
    <property type="entry name" value="AB HYDROLASE SUPERFAMILY PROTEIN YCLE"/>
    <property type="match status" value="1"/>
</dbReference>
<dbReference type="Gene3D" id="3.40.50.1820">
    <property type="entry name" value="alpha/beta hydrolase"/>
    <property type="match status" value="1"/>
</dbReference>
<feature type="domain" description="AB hydrolase-1" evidence="2">
    <location>
        <begin position="14"/>
        <end position="245"/>
    </location>
</feature>
<dbReference type="InterPro" id="IPR029058">
    <property type="entry name" value="AB_hydrolase_fold"/>
</dbReference>
<evidence type="ECO:0000313" key="4">
    <source>
        <dbReference type="Proteomes" id="UP001597304"/>
    </source>
</evidence>
<gene>
    <name evidence="3" type="ORF">ACFSF0_12815</name>
</gene>
<comment type="caution">
    <text evidence="3">The sequence shown here is derived from an EMBL/GenBank/DDBJ whole genome shotgun (WGS) entry which is preliminary data.</text>
</comment>
<dbReference type="InterPro" id="IPR000073">
    <property type="entry name" value="AB_hydrolase_1"/>
</dbReference>
<evidence type="ECO:0000259" key="2">
    <source>
        <dbReference type="Pfam" id="PF00561"/>
    </source>
</evidence>
<accession>A0ABW4KVP1</accession>
<evidence type="ECO:0000256" key="1">
    <source>
        <dbReference type="ARBA" id="ARBA00022801"/>
    </source>
</evidence>
<dbReference type="InterPro" id="IPR050266">
    <property type="entry name" value="AB_hydrolase_sf"/>
</dbReference>
<dbReference type="PANTHER" id="PTHR43798">
    <property type="entry name" value="MONOACYLGLYCEROL LIPASE"/>
    <property type="match status" value="1"/>
</dbReference>
<dbReference type="Proteomes" id="UP001597304">
    <property type="component" value="Unassembled WGS sequence"/>
</dbReference>
<dbReference type="PRINTS" id="PR00412">
    <property type="entry name" value="EPOXHYDRLASE"/>
</dbReference>
<proteinExistence type="predicted"/>
<evidence type="ECO:0000313" key="3">
    <source>
        <dbReference type="EMBL" id="MFD1711496.1"/>
    </source>
</evidence>
<dbReference type="GO" id="GO:0016787">
    <property type="term" value="F:hydrolase activity"/>
    <property type="evidence" value="ECO:0007669"/>
    <property type="project" value="UniProtKB-KW"/>
</dbReference>
<keyword evidence="4" id="KW-1185">Reference proteome</keyword>
<dbReference type="InterPro" id="IPR000639">
    <property type="entry name" value="Epox_hydrolase-like"/>
</dbReference>
<dbReference type="PRINTS" id="PR00111">
    <property type="entry name" value="ABHYDROLASE"/>
</dbReference>
<dbReference type="RefSeq" id="WP_147913714.1">
    <property type="nucleotide sequence ID" value="NZ_JBHUEJ010000027.1"/>
</dbReference>
<dbReference type="SUPFAM" id="SSF53474">
    <property type="entry name" value="alpha/beta-Hydrolases"/>
    <property type="match status" value="1"/>
</dbReference>
<reference evidence="4" key="1">
    <citation type="journal article" date="2019" name="Int. J. Syst. Evol. Microbiol.">
        <title>The Global Catalogue of Microorganisms (GCM) 10K type strain sequencing project: providing services to taxonomists for standard genome sequencing and annotation.</title>
        <authorList>
            <consortium name="The Broad Institute Genomics Platform"/>
            <consortium name="The Broad Institute Genome Sequencing Center for Infectious Disease"/>
            <person name="Wu L."/>
            <person name="Ma J."/>
        </authorList>
    </citation>
    <scope>NUCLEOTIDE SEQUENCE [LARGE SCALE GENOMIC DNA]</scope>
    <source>
        <strain evidence="4">LMG 29247</strain>
    </source>
</reference>
<name>A0ABW4KVP1_9BURK</name>
<organism evidence="3 4">
    <name type="scientific">Ottowia flava</name>
    <dbReference type="NCBI Taxonomy" id="2675430"/>
    <lineage>
        <taxon>Bacteria</taxon>
        <taxon>Pseudomonadati</taxon>
        <taxon>Pseudomonadota</taxon>
        <taxon>Betaproteobacteria</taxon>
        <taxon>Burkholderiales</taxon>
        <taxon>Comamonadaceae</taxon>
        <taxon>Ottowia</taxon>
    </lineage>
</organism>
<protein>
    <submittedName>
        <fullName evidence="3">Alpha/beta fold hydrolase</fullName>
    </submittedName>
</protein>